<dbReference type="PANTHER" id="PTHR11662">
    <property type="entry name" value="SOLUTE CARRIER FAMILY 17"/>
    <property type="match status" value="1"/>
</dbReference>
<feature type="transmembrane region" description="Helical" evidence="5">
    <location>
        <begin position="175"/>
        <end position="196"/>
    </location>
</feature>
<dbReference type="InterPro" id="IPR020846">
    <property type="entry name" value="MFS_dom"/>
</dbReference>
<comment type="subcellular location">
    <subcellularLocation>
        <location evidence="1">Membrane</location>
        <topology evidence="1">Multi-pass membrane protein</topology>
    </subcellularLocation>
</comment>
<evidence type="ECO:0000256" key="3">
    <source>
        <dbReference type="ARBA" id="ARBA00022989"/>
    </source>
</evidence>
<dbReference type="PANTHER" id="PTHR11662:SF285">
    <property type="entry name" value="HEXURONATE TRANSPORTER"/>
    <property type="match status" value="1"/>
</dbReference>
<dbReference type="RefSeq" id="WP_099789039.1">
    <property type="nucleotide sequence ID" value="NZ_JBHLYV010000022.1"/>
</dbReference>
<feature type="transmembrane region" description="Helical" evidence="5">
    <location>
        <begin position="278"/>
        <end position="302"/>
    </location>
</feature>
<feature type="transmembrane region" description="Helical" evidence="5">
    <location>
        <begin position="402"/>
        <end position="422"/>
    </location>
</feature>
<dbReference type="EMBL" id="PDOC01000007">
    <property type="protein sequence ID" value="PIL44521.1"/>
    <property type="molecule type" value="Genomic_DNA"/>
</dbReference>
<dbReference type="GO" id="GO:0015134">
    <property type="term" value="F:hexuronate transmembrane transporter activity"/>
    <property type="evidence" value="ECO:0007669"/>
    <property type="project" value="TreeGrafter"/>
</dbReference>
<dbReference type="CDD" id="cd17319">
    <property type="entry name" value="MFS_ExuT_GudP_like"/>
    <property type="match status" value="1"/>
</dbReference>
<evidence type="ECO:0000256" key="2">
    <source>
        <dbReference type="ARBA" id="ARBA00022692"/>
    </source>
</evidence>
<feature type="domain" description="Major facilitator superfamily (MFS) profile" evidence="6">
    <location>
        <begin position="25"/>
        <end position="428"/>
    </location>
</feature>
<dbReference type="Pfam" id="PF07690">
    <property type="entry name" value="MFS_1"/>
    <property type="match status" value="1"/>
</dbReference>
<feature type="transmembrane region" description="Helical" evidence="5">
    <location>
        <begin position="309"/>
        <end position="329"/>
    </location>
</feature>
<keyword evidence="4 5" id="KW-0472">Membrane</keyword>
<reference evidence="7 8" key="1">
    <citation type="submission" date="2017-10" db="EMBL/GenBank/DDBJ databases">
        <title>Massilia psychrophilum sp. nov., a novel purple-pigmented bacterium isolated from Tianshan glacier, Xinjiang Municipality, China.</title>
        <authorList>
            <person name="Wang H."/>
        </authorList>
    </citation>
    <scope>NUCLEOTIDE SEQUENCE [LARGE SCALE GENOMIC DNA]</scope>
    <source>
        <strain evidence="7 8">JCM 30074</strain>
    </source>
</reference>
<comment type="caution">
    <text evidence="7">The sequence shown here is derived from an EMBL/GenBank/DDBJ whole genome shotgun (WGS) entry which is preliminary data.</text>
</comment>
<gene>
    <name evidence="7" type="ORF">CR105_13785</name>
</gene>
<dbReference type="Proteomes" id="UP000230390">
    <property type="component" value="Unassembled WGS sequence"/>
</dbReference>
<feature type="transmembrane region" description="Helical" evidence="5">
    <location>
        <begin position="239"/>
        <end position="258"/>
    </location>
</feature>
<dbReference type="GO" id="GO:0016020">
    <property type="term" value="C:membrane"/>
    <property type="evidence" value="ECO:0007669"/>
    <property type="project" value="UniProtKB-SubCell"/>
</dbReference>
<evidence type="ECO:0000256" key="5">
    <source>
        <dbReference type="SAM" id="Phobius"/>
    </source>
</evidence>
<dbReference type="InterPro" id="IPR036259">
    <property type="entry name" value="MFS_trans_sf"/>
</dbReference>
<evidence type="ECO:0000313" key="7">
    <source>
        <dbReference type="EMBL" id="PIL44521.1"/>
    </source>
</evidence>
<dbReference type="Gene3D" id="1.20.1250.20">
    <property type="entry name" value="MFS general substrate transporter like domains"/>
    <property type="match status" value="2"/>
</dbReference>
<feature type="transmembrane region" description="Helical" evidence="5">
    <location>
        <begin position="91"/>
        <end position="122"/>
    </location>
</feature>
<evidence type="ECO:0000313" key="8">
    <source>
        <dbReference type="Proteomes" id="UP000230390"/>
    </source>
</evidence>
<feature type="transmembrane region" description="Helical" evidence="5">
    <location>
        <begin position="335"/>
        <end position="357"/>
    </location>
</feature>
<evidence type="ECO:0000259" key="6">
    <source>
        <dbReference type="PROSITE" id="PS50850"/>
    </source>
</evidence>
<accession>A0A2G8TEP3</accession>
<organism evidence="7 8">
    <name type="scientific">Massilia eurypsychrophila</name>
    <dbReference type="NCBI Taxonomy" id="1485217"/>
    <lineage>
        <taxon>Bacteria</taxon>
        <taxon>Pseudomonadati</taxon>
        <taxon>Pseudomonadota</taxon>
        <taxon>Betaproteobacteria</taxon>
        <taxon>Burkholderiales</taxon>
        <taxon>Oxalobacteraceae</taxon>
        <taxon>Telluria group</taxon>
        <taxon>Massilia</taxon>
    </lineage>
</organism>
<name>A0A2G8TEP3_9BURK</name>
<dbReference type="OrthoDB" id="8596007at2"/>
<dbReference type="InterPro" id="IPR050382">
    <property type="entry name" value="MFS_Na/Anion_cotransporter"/>
</dbReference>
<evidence type="ECO:0000256" key="4">
    <source>
        <dbReference type="ARBA" id="ARBA00023136"/>
    </source>
</evidence>
<evidence type="ECO:0000256" key="1">
    <source>
        <dbReference type="ARBA" id="ARBA00004141"/>
    </source>
</evidence>
<dbReference type="SUPFAM" id="SSF103473">
    <property type="entry name" value="MFS general substrate transporter"/>
    <property type="match status" value="1"/>
</dbReference>
<keyword evidence="2 5" id="KW-0812">Transmembrane</keyword>
<keyword evidence="3 5" id="KW-1133">Transmembrane helix</keyword>
<feature type="transmembrane region" description="Helical" evidence="5">
    <location>
        <begin position="369"/>
        <end position="396"/>
    </location>
</feature>
<dbReference type="PROSITE" id="PS50850">
    <property type="entry name" value="MFS"/>
    <property type="match status" value="1"/>
</dbReference>
<dbReference type="InterPro" id="IPR011701">
    <property type="entry name" value="MFS"/>
</dbReference>
<feature type="transmembrane region" description="Helical" evidence="5">
    <location>
        <begin position="20"/>
        <end position="38"/>
    </location>
</feature>
<proteinExistence type="predicted"/>
<protein>
    <submittedName>
        <fullName evidence="7">MFS transporter</fullName>
    </submittedName>
</protein>
<sequence>MNLSSNPASALLGANTGRGRVRWGMLALVFFATTLNYIDRAALGILQPVLAKTMQWTAQDYANINFWFQVGYAIGYVAQGRFMDAVGVKRGFALAVLVWSIAAAAHGFASSVFGFMICRFMLGLSEAGNYPACIKTTRLWFPVGERGVAVGIFNAGTNVGAMVTPMLVPFVLAVWGWQQVFWVIGGAGAVWLFFWWRNYHDPDQHPTVSKAELAHIQGAAEPAGEKIAFRDVIRMRATWTFAIGHMLTAPVFWFYLYWLPPYLNQQYQLGISITQLGAPLIVIYLMADIGSIAGGGLSSWLIVRGMRAIPARLVTMLLCGLCIAPIMFVSSAKGLWMAVAYISVAIAAHQAWTANIWSLAMDMAPKNAVASMFGIGGTCSAIGGMFMTQIVGFVLTRSDNNYTLLFTMIPATYFIALVWIWLMHPRAAKPASA</sequence>
<dbReference type="AlphaFoldDB" id="A0A2G8TEP3"/>
<keyword evidence="8" id="KW-1185">Reference proteome</keyword>